<sequence length="49" mass="5717">MSKTENTLHKKTPSVTVLSNRDEKANPKTIIYCGKIHNTEPRQMRTEWC</sequence>
<evidence type="ECO:0000256" key="1">
    <source>
        <dbReference type="SAM" id="MobiDB-lite"/>
    </source>
</evidence>
<dbReference type="EMBL" id="CP004345">
    <property type="protein sequence ID" value="AGG32249.1"/>
    <property type="molecule type" value="Genomic_DNA"/>
</dbReference>
<dbReference type="HOGENOM" id="CLU_3137812_0_0_6"/>
<proteinExistence type="predicted"/>
<keyword evidence="3" id="KW-1185">Reference proteome</keyword>
<evidence type="ECO:0000313" key="3">
    <source>
        <dbReference type="Proteomes" id="UP000011834"/>
    </source>
</evidence>
<reference evidence="2 3" key="1">
    <citation type="journal article" date="2012" name="BMC Genomics">
        <title>Whole-genome sequencing and identification of Morganella morganii KT pathogenicity-related genes.</title>
        <authorList>
            <person name="Chen Y.T."/>
            <person name="Peng H.L."/>
            <person name="Shia W.C."/>
            <person name="Hsu F.R."/>
            <person name="Ken C.F."/>
            <person name="Tsao Y.M."/>
            <person name="Chen C.H."/>
            <person name="Liu C.E."/>
            <person name="Hsieh M.F."/>
            <person name="Chen H.C."/>
            <person name="Tang C.Y."/>
            <person name="Ku T.H."/>
        </authorList>
    </citation>
    <scope>NUCLEOTIDE SEQUENCE [LARGE SCALE GENOMIC DNA]</scope>
    <source>
        <strain evidence="2 3">KT</strain>
    </source>
</reference>
<dbReference type="Proteomes" id="UP000011834">
    <property type="component" value="Chromosome"/>
</dbReference>
<protein>
    <submittedName>
        <fullName evidence="2">Uncharacterized protein</fullName>
    </submittedName>
</protein>
<organism evidence="2 3">
    <name type="scientific">Morganella morganii subsp. morganii KT</name>
    <dbReference type="NCBI Taxonomy" id="1124991"/>
    <lineage>
        <taxon>Bacteria</taxon>
        <taxon>Pseudomonadati</taxon>
        <taxon>Pseudomonadota</taxon>
        <taxon>Gammaproteobacteria</taxon>
        <taxon>Enterobacterales</taxon>
        <taxon>Morganellaceae</taxon>
        <taxon>Morganella</taxon>
    </lineage>
</organism>
<feature type="region of interest" description="Disordered" evidence="1">
    <location>
        <begin position="1"/>
        <end position="23"/>
    </location>
</feature>
<evidence type="ECO:0000313" key="2">
    <source>
        <dbReference type="EMBL" id="AGG32249.1"/>
    </source>
</evidence>
<name>M1SCV1_MORMO</name>
<accession>M1SCV1</accession>
<dbReference type="AlphaFoldDB" id="M1SCV1"/>
<gene>
    <name evidence="2" type="ORF">MU9_3205</name>
</gene>
<dbReference type="KEGG" id="mmk:MU9_3205"/>